<evidence type="ECO:0000256" key="1">
    <source>
        <dbReference type="ARBA" id="ARBA00022737"/>
    </source>
</evidence>
<dbReference type="PANTHER" id="PTHR15901">
    <property type="entry name" value="TESTICULAR HAPLOID EXPRESSED GENE PROTEIN"/>
    <property type="match status" value="1"/>
</dbReference>
<keyword evidence="1" id="KW-0677">Repeat</keyword>
<name>A0A6P8IIY2_ACTTE</name>
<protein>
    <submittedName>
        <fullName evidence="3">Testicular haploid expressed gene protein-like</fullName>
    </submittedName>
</protein>
<accession>A0A6P8IIY2</accession>
<dbReference type="InParanoid" id="A0A6P8IIY2"/>
<dbReference type="PANTHER" id="PTHR15901:SF16">
    <property type="entry name" value="TESTICULAR HAPLOID EXPRESSED GENE PROTEIN"/>
    <property type="match status" value="1"/>
</dbReference>
<gene>
    <name evidence="3" type="primary">LOC116301826</name>
</gene>
<proteinExistence type="predicted"/>
<evidence type="ECO:0000313" key="2">
    <source>
        <dbReference type="Proteomes" id="UP000515163"/>
    </source>
</evidence>
<dbReference type="InterPro" id="IPR006623">
    <property type="entry name" value="THEG"/>
</dbReference>
<evidence type="ECO:0000313" key="3">
    <source>
        <dbReference type="RefSeq" id="XP_031566816.1"/>
    </source>
</evidence>
<keyword evidence="2" id="KW-1185">Reference proteome</keyword>
<dbReference type="OrthoDB" id="25466at2759"/>
<dbReference type="RefSeq" id="XP_031566816.1">
    <property type="nucleotide sequence ID" value="XM_031710956.1"/>
</dbReference>
<sequence length="228" mass="25627">MEKVMISSHPLYGYQFDIQQRAKLVPIIPELGAGRKSVFSEVRTPAYKKQHNVFKDFTIGRSSPIWGIKKGKMKPNNRLVQLSKPKQLHPDYQPCKNTETLVAPSAKTAACSSRLDTLSEPKKRTEPPPREWKIEKSSLTAQPSERIVRLSNPRGYAQGFLPDNFESWRVSKAAIEAKPSGRVEELSKPMVREIASNLPRADAFVVSMAAQKATCSERIAELSQPVKR</sequence>
<dbReference type="AlphaFoldDB" id="A0A6P8IIY2"/>
<dbReference type="SMART" id="SM00705">
    <property type="entry name" value="THEG"/>
    <property type="match status" value="5"/>
</dbReference>
<reference evidence="3" key="1">
    <citation type="submission" date="2025-08" db="UniProtKB">
        <authorList>
            <consortium name="RefSeq"/>
        </authorList>
    </citation>
    <scope>IDENTIFICATION</scope>
    <source>
        <tissue evidence="3">Tentacle</tissue>
    </source>
</reference>
<organism evidence="2 3">
    <name type="scientific">Actinia tenebrosa</name>
    <name type="common">Australian red waratah sea anemone</name>
    <dbReference type="NCBI Taxonomy" id="6105"/>
    <lineage>
        <taxon>Eukaryota</taxon>
        <taxon>Metazoa</taxon>
        <taxon>Cnidaria</taxon>
        <taxon>Anthozoa</taxon>
        <taxon>Hexacorallia</taxon>
        <taxon>Actiniaria</taxon>
        <taxon>Actiniidae</taxon>
        <taxon>Actinia</taxon>
    </lineage>
</organism>
<dbReference type="KEGG" id="aten:116301826"/>
<dbReference type="Proteomes" id="UP000515163">
    <property type="component" value="Unplaced"/>
</dbReference>
<dbReference type="InterPro" id="IPR042401">
    <property type="entry name" value="SPMAP2-like"/>
</dbReference>
<dbReference type="GeneID" id="116301826"/>
<dbReference type="Pfam" id="PF14912">
    <property type="entry name" value="THEG"/>
    <property type="match status" value="3"/>
</dbReference>